<dbReference type="Gene3D" id="3.40.718.10">
    <property type="entry name" value="Isopropylmalate Dehydrogenase"/>
    <property type="match status" value="1"/>
</dbReference>
<dbReference type="Proteomes" id="UP000295106">
    <property type="component" value="Unassembled WGS sequence"/>
</dbReference>
<keyword evidence="3" id="KW-0012">Acyltransferase</keyword>
<dbReference type="InterPro" id="IPR002505">
    <property type="entry name" value="PTA_PTB"/>
</dbReference>
<dbReference type="GeneID" id="99682741"/>
<dbReference type="EMBL" id="SLXD01000022">
    <property type="protein sequence ID" value="TCO97418.1"/>
    <property type="molecule type" value="Genomic_DNA"/>
</dbReference>
<sequence>MSTLSLCAAPKARAAAAPCEAPLAAALVYPCDEISLRVAVEAASTGLLDPVLVGPAATMQRLAAMHALDLSGCSLVDAASARAALEVAAQLARDGEVGALVQGALPADEIVAVVMRKDHGLRVAPRLSQVAVVQLPGRSRPLLITDAAINVSPSLEDKAQIVQNAIRLAQALGVAMPKVAILSSTDTVSPRIPSTLDAAVLCKMAERGQIAGGLLDGPLALDDAICAETARTKGLASPVAGDADILLVPDLVAGDLLVKQLRLFAAADVAGVVLGARLPVIMAGATDTLRSRLASCAIAARLAAAQLSH</sequence>
<evidence type="ECO:0000256" key="1">
    <source>
        <dbReference type="ARBA" id="ARBA00005656"/>
    </source>
</evidence>
<dbReference type="RefSeq" id="WP_132649695.1">
    <property type="nucleotide sequence ID" value="NZ_CP181386.1"/>
</dbReference>
<dbReference type="AlphaFoldDB" id="A0A4R2LSP7"/>
<evidence type="ECO:0000313" key="6">
    <source>
        <dbReference type="Proteomes" id="UP000295106"/>
    </source>
</evidence>
<dbReference type="SUPFAM" id="SSF53659">
    <property type="entry name" value="Isocitrate/Isopropylmalate dehydrogenase-like"/>
    <property type="match status" value="1"/>
</dbReference>
<accession>A0A4R2LSP7</accession>
<dbReference type="OrthoDB" id="9156875at2"/>
<dbReference type="PANTHER" id="PTHR43356:SF2">
    <property type="entry name" value="PHOSPHATE ACETYLTRANSFERASE"/>
    <property type="match status" value="1"/>
</dbReference>
<dbReference type="PANTHER" id="PTHR43356">
    <property type="entry name" value="PHOSPHATE ACETYLTRANSFERASE"/>
    <property type="match status" value="1"/>
</dbReference>
<protein>
    <submittedName>
        <fullName evidence="5">Phosphate acetyltransferase</fullName>
    </submittedName>
</protein>
<proteinExistence type="inferred from homology"/>
<dbReference type="NCBIfam" id="NF006045">
    <property type="entry name" value="PRK08190.1"/>
    <property type="match status" value="1"/>
</dbReference>
<reference evidence="5 6" key="1">
    <citation type="submission" date="2019-03" db="EMBL/GenBank/DDBJ databases">
        <title>Genomic Encyclopedia of Type Strains, Phase IV (KMG-IV): sequencing the most valuable type-strain genomes for metagenomic binning, comparative biology and taxonomic classification.</title>
        <authorList>
            <person name="Goeker M."/>
        </authorList>
    </citation>
    <scope>NUCLEOTIDE SEQUENCE [LARGE SCALE GENOMIC DNA]</scope>
    <source>
        <strain evidence="5 6">DSM 1709</strain>
    </source>
</reference>
<keyword evidence="2 5" id="KW-0808">Transferase</keyword>
<comment type="caution">
    <text evidence="5">The sequence shown here is derived from an EMBL/GenBank/DDBJ whole genome shotgun (WGS) entry which is preliminary data.</text>
</comment>
<dbReference type="InterPro" id="IPR050500">
    <property type="entry name" value="Phos_Acetyltrans/Butyryltrans"/>
</dbReference>
<gene>
    <name evidence="5" type="ORF">EV684_12246</name>
</gene>
<feature type="domain" description="Phosphate acetyl/butaryl transferase" evidence="4">
    <location>
        <begin position="84"/>
        <end position="300"/>
    </location>
</feature>
<dbReference type="PIRSF" id="PIRSF000428">
    <property type="entry name" value="P_Ac_trans"/>
    <property type="match status" value="1"/>
</dbReference>
<dbReference type="GO" id="GO:0016746">
    <property type="term" value="F:acyltransferase activity"/>
    <property type="evidence" value="ECO:0007669"/>
    <property type="project" value="UniProtKB-KW"/>
</dbReference>
<dbReference type="Pfam" id="PF01515">
    <property type="entry name" value="PTA_PTB"/>
    <property type="match status" value="1"/>
</dbReference>
<name>A0A4R2LSP7_RUBGE</name>
<evidence type="ECO:0000256" key="2">
    <source>
        <dbReference type="ARBA" id="ARBA00022679"/>
    </source>
</evidence>
<dbReference type="InterPro" id="IPR012147">
    <property type="entry name" value="P_Ac_Bu_trans"/>
</dbReference>
<comment type="similarity">
    <text evidence="1">Belongs to the phosphate acetyltransferase and butyryltransferase family.</text>
</comment>
<evidence type="ECO:0000313" key="5">
    <source>
        <dbReference type="EMBL" id="TCO97418.1"/>
    </source>
</evidence>
<evidence type="ECO:0000259" key="4">
    <source>
        <dbReference type="Pfam" id="PF01515"/>
    </source>
</evidence>
<organism evidence="5 6">
    <name type="scientific">Rubrivivax gelatinosus</name>
    <name type="common">Rhodocyclus gelatinosus</name>
    <name type="synonym">Rhodopseudomonas gelatinosa</name>
    <dbReference type="NCBI Taxonomy" id="28068"/>
    <lineage>
        <taxon>Bacteria</taxon>
        <taxon>Pseudomonadati</taxon>
        <taxon>Pseudomonadota</taxon>
        <taxon>Betaproteobacteria</taxon>
        <taxon>Burkholderiales</taxon>
        <taxon>Sphaerotilaceae</taxon>
        <taxon>Rubrivivax</taxon>
    </lineage>
</organism>
<evidence type="ECO:0000256" key="3">
    <source>
        <dbReference type="ARBA" id="ARBA00023315"/>
    </source>
</evidence>